<dbReference type="EMBL" id="QKTW01000009">
    <property type="protein sequence ID" value="PZF73869.1"/>
    <property type="molecule type" value="Genomic_DNA"/>
</dbReference>
<evidence type="ECO:0000313" key="2">
    <source>
        <dbReference type="EMBL" id="PZF73869.1"/>
    </source>
</evidence>
<protein>
    <recommendedName>
        <fullName evidence="4">MFS transporter</fullName>
    </recommendedName>
</protein>
<reference evidence="2 3" key="1">
    <citation type="submission" date="2018-06" db="EMBL/GenBank/DDBJ databases">
        <title>Mucibacter soli gen. nov., sp. nov., a new member of the family Chitinophagaceae producing mucin.</title>
        <authorList>
            <person name="Kim M.-K."/>
            <person name="Park S."/>
            <person name="Kim T.-S."/>
            <person name="Joung Y."/>
            <person name="Han J.-H."/>
            <person name="Kim S.B."/>
        </authorList>
    </citation>
    <scope>NUCLEOTIDE SEQUENCE [LARGE SCALE GENOMIC DNA]</scope>
    <source>
        <strain evidence="2 3">R1-15</strain>
    </source>
</reference>
<organism evidence="2 3">
    <name type="scientific">Taibaiella soli</name>
    <dbReference type="NCBI Taxonomy" id="1649169"/>
    <lineage>
        <taxon>Bacteria</taxon>
        <taxon>Pseudomonadati</taxon>
        <taxon>Bacteroidota</taxon>
        <taxon>Chitinophagia</taxon>
        <taxon>Chitinophagales</taxon>
        <taxon>Chitinophagaceae</taxon>
        <taxon>Taibaiella</taxon>
    </lineage>
</organism>
<dbReference type="PROSITE" id="PS51257">
    <property type="entry name" value="PROKAR_LIPOPROTEIN"/>
    <property type="match status" value="1"/>
</dbReference>
<evidence type="ECO:0000256" key="1">
    <source>
        <dbReference type="SAM" id="Phobius"/>
    </source>
</evidence>
<evidence type="ECO:0000313" key="3">
    <source>
        <dbReference type="Proteomes" id="UP000248745"/>
    </source>
</evidence>
<dbReference type="InterPro" id="IPR043745">
    <property type="entry name" value="DUF5690"/>
</dbReference>
<dbReference type="SUPFAM" id="SSF103473">
    <property type="entry name" value="MFS general substrate transporter"/>
    <property type="match status" value="1"/>
</dbReference>
<keyword evidence="3" id="KW-1185">Reference proteome</keyword>
<accession>A0A2W2BCB8</accession>
<sequence>MSKLSSGFLQRTLAKSHPVWLTILASIAAFGTYSCMYAFRKGFTAGTYSGDQLWGVDYKVWLVFAQVLGYMLSKFAGIKIISELRTGQRASRLFLLIGISWIALLGFAVVPAPFNILCLFINGFPLGMIWGIVVSYLEGRRATEFMGTVMAVSLISSSGLAKTVGKILMLSWNVPENWMPFAVGAVFVLPLVLFVFLLEQIPPPNEEDIKLRAVRKPMTKQERKSFVREYLPGIVLVVSVYLLLTIIRDIRDNFEVELWTALGYGKQPTIFTRTDLPIAFSVLIIMSLLILVRNNLKAFTLIHIMVLLGCAIVGISTWLYDIHCISSIAWMSAAGLGLYMAYIPFNCIFFERMIATFRIVGNIGFVMYIADSFGYLGSVGVLFIKQFARLNISWLGFFHAGLMILSFTGFTVVLLSLIYFRTKYNKKNLFEKTVNNVYA</sequence>
<feature type="transmembrane region" description="Helical" evidence="1">
    <location>
        <begin position="149"/>
        <end position="172"/>
    </location>
</feature>
<feature type="transmembrane region" description="Helical" evidence="1">
    <location>
        <begin position="60"/>
        <end position="81"/>
    </location>
</feature>
<keyword evidence="1" id="KW-0812">Transmembrane</keyword>
<feature type="transmembrane region" description="Helical" evidence="1">
    <location>
        <begin position="178"/>
        <end position="198"/>
    </location>
</feature>
<dbReference type="AlphaFoldDB" id="A0A2W2BCB8"/>
<keyword evidence="1" id="KW-1133">Transmembrane helix</keyword>
<feature type="transmembrane region" description="Helical" evidence="1">
    <location>
        <begin position="299"/>
        <end position="319"/>
    </location>
</feature>
<gene>
    <name evidence="2" type="ORF">DN068_05875</name>
</gene>
<feature type="transmembrane region" description="Helical" evidence="1">
    <location>
        <begin position="270"/>
        <end position="292"/>
    </location>
</feature>
<comment type="caution">
    <text evidence="2">The sequence shown here is derived from an EMBL/GenBank/DDBJ whole genome shotgun (WGS) entry which is preliminary data.</text>
</comment>
<dbReference type="OrthoDB" id="182994at2"/>
<dbReference type="InterPro" id="IPR036259">
    <property type="entry name" value="MFS_trans_sf"/>
</dbReference>
<feature type="transmembrane region" description="Helical" evidence="1">
    <location>
        <begin position="93"/>
        <end position="110"/>
    </location>
</feature>
<dbReference type="Proteomes" id="UP000248745">
    <property type="component" value="Unassembled WGS sequence"/>
</dbReference>
<feature type="transmembrane region" description="Helical" evidence="1">
    <location>
        <begin position="116"/>
        <end position="137"/>
    </location>
</feature>
<proteinExistence type="predicted"/>
<feature type="transmembrane region" description="Helical" evidence="1">
    <location>
        <begin position="396"/>
        <end position="420"/>
    </location>
</feature>
<feature type="transmembrane region" description="Helical" evidence="1">
    <location>
        <begin position="20"/>
        <end position="40"/>
    </location>
</feature>
<dbReference type="Pfam" id="PF18943">
    <property type="entry name" value="DUF5690"/>
    <property type="match status" value="1"/>
</dbReference>
<feature type="transmembrane region" description="Helical" evidence="1">
    <location>
        <begin position="325"/>
        <end position="345"/>
    </location>
</feature>
<keyword evidence="1" id="KW-0472">Membrane</keyword>
<evidence type="ECO:0008006" key="4">
    <source>
        <dbReference type="Google" id="ProtNLM"/>
    </source>
</evidence>
<feature type="transmembrane region" description="Helical" evidence="1">
    <location>
        <begin position="230"/>
        <end position="250"/>
    </location>
</feature>
<dbReference type="RefSeq" id="WP_110997966.1">
    <property type="nucleotide sequence ID" value="NZ_QKTW01000009.1"/>
</dbReference>
<name>A0A2W2BCB8_9BACT</name>
<feature type="transmembrane region" description="Helical" evidence="1">
    <location>
        <begin position="365"/>
        <end position="384"/>
    </location>
</feature>